<dbReference type="Proteomes" id="UP000250079">
    <property type="component" value="Chromosome"/>
</dbReference>
<dbReference type="InterPro" id="IPR023627">
    <property type="entry name" value="Rcmb_RecR"/>
</dbReference>
<dbReference type="Gene3D" id="3.40.1360.10">
    <property type="match status" value="1"/>
</dbReference>
<comment type="similarity">
    <text evidence="7">Belongs to the RecR family.</text>
</comment>
<proteinExistence type="inferred from homology"/>
<dbReference type="SMART" id="SM00493">
    <property type="entry name" value="TOPRIM"/>
    <property type="match status" value="1"/>
</dbReference>
<keyword evidence="10" id="KW-1185">Reference proteome</keyword>
<dbReference type="Pfam" id="PF21176">
    <property type="entry name" value="RecR_HhH"/>
    <property type="match status" value="1"/>
</dbReference>
<evidence type="ECO:0000313" key="9">
    <source>
        <dbReference type="EMBL" id="ASJ74480.1"/>
    </source>
</evidence>
<dbReference type="EMBL" id="CP018632">
    <property type="protein sequence ID" value="ASJ74480.1"/>
    <property type="molecule type" value="Genomic_DNA"/>
</dbReference>
<comment type="function">
    <text evidence="7">May play a role in DNA repair. It seems to be involved in an RecBC-independent recombinational process of DNA repair. It may act with RecF and RecO.</text>
</comment>
<dbReference type="PROSITE" id="PS50880">
    <property type="entry name" value="TOPRIM"/>
    <property type="match status" value="1"/>
</dbReference>
<dbReference type="OrthoDB" id="9802672at2"/>
<dbReference type="Gene3D" id="6.10.250.240">
    <property type="match status" value="1"/>
</dbReference>
<dbReference type="KEGG" id="gai:IMCC3135_22040"/>
<evidence type="ECO:0000256" key="7">
    <source>
        <dbReference type="HAMAP-Rule" id="MF_00017"/>
    </source>
</evidence>
<dbReference type="AlphaFoldDB" id="A0A2Z2NZZ8"/>
<dbReference type="InterPro" id="IPR015967">
    <property type="entry name" value="Rcmb_RecR_Znf"/>
</dbReference>
<dbReference type="InterPro" id="IPR006171">
    <property type="entry name" value="TOPRIM_dom"/>
</dbReference>
<dbReference type="GO" id="GO:0006281">
    <property type="term" value="P:DNA repair"/>
    <property type="evidence" value="ECO:0007669"/>
    <property type="project" value="UniProtKB-UniRule"/>
</dbReference>
<organism evidence="9 10">
    <name type="scientific">Granulosicoccus antarcticus IMCC3135</name>
    <dbReference type="NCBI Taxonomy" id="1192854"/>
    <lineage>
        <taxon>Bacteria</taxon>
        <taxon>Pseudomonadati</taxon>
        <taxon>Pseudomonadota</taxon>
        <taxon>Gammaproteobacteria</taxon>
        <taxon>Chromatiales</taxon>
        <taxon>Granulosicoccaceae</taxon>
        <taxon>Granulosicoccus</taxon>
    </lineage>
</organism>
<dbReference type="Pfam" id="PF21175">
    <property type="entry name" value="RecR_C"/>
    <property type="match status" value="1"/>
</dbReference>
<dbReference type="GO" id="GO:0003677">
    <property type="term" value="F:DNA binding"/>
    <property type="evidence" value="ECO:0007669"/>
    <property type="project" value="UniProtKB-UniRule"/>
</dbReference>
<keyword evidence="6 7" id="KW-0234">DNA repair</keyword>
<accession>A0A2Z2NZZ8</accession>
<dbReference type="NCBIfam" id="TIGR00615">
    <property type="entry name" value="recR"/>
    <property type="match status" value="1"/>
</dbReference>
<evidence type="ECO:0000256" key="6">
    <source>
        <dbReference type="ARBA" id="ARBA00023204"/>
    </source>
</evidence>
<sequence length="199" mass="21492">MSSSGLLEDLVEALRCLPGVGPKSAQRMALHLLQRDRDAARRLGSTLVDAMDRVHHCEQCRIFTENTLCRWCSDPARVSSQLCIVESPADVLAIDRATDFRGKFFLLLGHLSPLDGIGPKDLGLDLLESRLETGGVDEITLATNPTVEGQATARYIGDIAARHGVTVMQIARGVPVGSELEFADGGTLAVAFSHRTRLS</sequence>
<evidence type="ECO:0000313" key="10">
    <source>
        <dbReference type="Proteomes" id="UP000250079"/>
    </source>
</evidence>
<evidence type="ECO:0000256" key="1">
    <source>
        <dbReference type="ARBA" id="ARBA00022723"/>
    </source>
</evidence>
<dbReference type="CDD" id="cd01025">
    <property type="entry name" value="TOPRIM_recR"/>
    <property type="match status" value="1"/>
</dbReference>
<dbReference type="RefSeq" id="WP_088919507.1">
    <property type="nucleotide sequence ID" value="NZ_CP018632.1"/>
</dbReference>
<name>A0A2Z2NZZ8_9GAMM</name>
<keyword evidence="2 7" id="KW-0227">DNA damage</keyword>
<keyword evidence="4 7" id="KW-0862">Zinc</keyword>
<dbReference type="InterPro" id="IPR000093">
    <property type="entry name" value="DNA_Rcmb_RecR"/>
</dbReference>
<feature type="domain" description="Toprim" evidence="8">
    <location>
        <begin position="80"/>
        <end position="175"/>
    </location>
</feature>
<reference evidence="9 10" key="1">
    <citation type="submission" date="2016-12" db="EMBL/GenBank/DDBJ databases">
        <authorList>
            <person name="Song W.-J."/>
            <person name="Kurnit D.M."/>
        </authorList>
    </citation>
    <scope>NUCLEOTIDE SEQUENCE [LARGE SCALE GENOMIC DNA]</scope>
    <source>
        <strain evidence="9 10">IMCC3135</strain>
    </source>
</reference>
<evidence type="ECO:0000259" key="8">
    <source>
        <dbReference type="PROSITE" id="PS50880"/>
    </source>
</evidence>
<dbReference type="Gene3D" id="1.10.8.420">
    <property type="entry name" value="RecR Domain 1"/>
    <property type="match status" value="1"/>
</dbReference>
<gene>
    <name evidence="7 9" type="primary">recR</name>
    <name evidence="9" type="ORF">IMCC3135_22040</name>
</gene>
<evidence type="ECO:0000256" key="5">
    <source>
        <dbReference type="ARBA" id="ARBA00023172"/>
    </source>
</evidence>
<evidence type="ECO:0000256" key="4">
    <source>
        <dbReference type="ARBA" id="ARBA00022833"/>
    </source>
</evidence>
<dbReference type="GO" id="GO:0008270">
    <property type="term" value="F:zinc ion binding"/>
    <property type="evidence" value="ECO:0007669"/>
    <property type="project" value="UniProtKB-KW"/>
</dbReference>
<dbReference type="Pfam" id="PF02132">
    <property type="entry name" value="RecR_ZnF"/>
    <property type="match status" value="1"/>
</dbReference>
<keyword evidence="3 7" id="KW-0863">Zinc-finger</keyword>
<keyword evidence="5 7" id="KW-0233">DNA recombination</keyword>
<dbReference type="PANTHER" id="PTHR30446">
    <property type="entry name" value="RECOMBINATION PROTEIN RECR"/>
    <property type="match status" value="1"/>
</dbReference>
<feature type="zinc finger region" description="C4-type" evidence="7">
    <location>
        <begin position="57"/>
        <end position="72"/>
    </location>
</feature>
<dbReference type="PANTHER" id="PTHR30446:SF0">
    <property type="entry name" value="RECOMBINATION PROTEIN RECR"/>
    <property type="match status" value="1"/>
</dbReference>
<keyword evidence="1 7" id="KW-0479">Metal-binding</keyword>
<dbReference type="Pfam" id="PF13662">
    <property type="entry name" value="Toprim_4"/>
    <property type="match status" value="1"/>
</dbReference>
<dbReference type="InterPro" id="IPR034137">
    <property type="entry name" value="TOPRIM_RecR"/>
</dbReference>
<dbReference type="SUPFAM" id="SSF111304">
    <property type="entry name" value="Recombination protein RecR"/>
    <property type="match status" value="1"/>
</dbReference>
<evidence type="ECO:0000256" key="2">
    <source>
        <dbReference type="ARBA" id="ARBA00022763"/>
    </source>
</evidence>
<protein>
    <recommendedName>
        <fullName evidence="7">Recombination protein RecR</fullName>
    </recommendedName>
</protein>
<evidence type="ECO:0000256" key="3">
    <source>
        <dbReference type="ARBA" id="ARBA00022771"/>
    </source>
</evidence>
<dbReference type="HAMAP" id="MF_00017">
    <property type="entry name" value="RecR"/>
    <property type="match status" value="1"/>
</dbReference>
<dbReference type="GO" id="GO:0006310">
    <property type="term" value="P:DNA recombination"/>
    <property type="evidence" value="ECO:0007669"/>
    <property type="project" value="UniProtKB-UniRule"/>
</dbReference>